<keyword evidence="7" id="KW-1185">Reference proteome</keyword>
<dbReference type="EMBL" id="BMDZ01000031">
    <property type="protein sequence ID" value="GGB44577.1"/>
    <property type="molecule type" value="Genomic_DNA"/>
</dbReference>
<keyword evidence="4" id="KW-0449">Lipoprotein</keyword>
<evidence type="ECO:0000313" key="7">
    <source>
        <dbReference type="Proteomes" id="UP000603352"/>
    </source>
</evidence>
<gene>
    <name evidence="6" type="ORF">GCM10011505_27320</name>
</gene>
<proteinExistence type="predicted"/>
<evidence type="ECO:0000259" key="5">
    <source>
        <dbReference type="Pfam" id="PF09864"/>
    </source>
</evidence>
<protein>
    <recommendedName>
        <fullName evidence="5">C-type lysozyme inhibitor domain-containing protein</fullName>
    </recommendedName>
</protein>
<evidence type="ECO:0000256" key="3">
    <source>
        <dbReference type="ARBA" id="ARBA00023139"/>
    </source>
</evidence>
<keyword evidence="1" id="KW-0732">Signal</keyword>
<dbReference type="InterPro" id="IPR036328">
    <property type="entry name" value="MliC_sf"/>
</dbReference>
<dbReference type="PROSITE" id="PS51257">
    <property type="entry name" value="PROKAR_LIPOPROTEIN"/>
    <property type="match status" value="1"/>
</dbReference>
<dbReference type="InterPro" id="IPR018660">
    <property type="entry name" value="MliC"/>
</dbReference>
<dbReference type="SUPFAM" id="SSF141488">
    <property type="entry name" value="YdhA-like"/>
    <property type="match status" value="1"/>
</dbReference>
<evidence type="ECO:0000313" key="6">
    <source>
        <dbReference type="EMBL" id="GGB44577.1"/>
    </source>
</evidence>
<keyword evidence="3" id="KW-0564">Palmitate</keyword>
<evidence type="ECO:0000256" key="2">
    <source>
        <dbReference type="ARBA" id="ARBA00023136"/>
    </source>
</evidence>
<sequence length="118" mass="12126">MRPRHHLGPILAGLVVVAAILGGCAERPISATDAATSPPQVFTARYVCDDGSILDVRFQGDAATVTMSTGGTVVLPQRVSGSGFRYADAGHSLRGKGRAASWTVGGATATTCQDQEPD</sequence>
<organism evidence="6 7">
    <name type="scientific">Tistrella bauzanensis</name>
    <dbReference type="NCBI Taxonomy" id="657419"/>
    <lineage>
        <taxon>Bacteria</taxon>
        <taxon>Pseudomonadati</taxon>
        <taxon>Pseudomonadota</taxon>
        <taxon>Alphaproteobacteria</taxon>
        <taxon>Geminicoccales</taxon>
        <taxon>Geminicoccaceae</taxon>
        <taxon>Tistrella</taxon>
    </lineage>
</organism>
<dbReference type="Pfam" id="PF09864">
    <property type="entry name" value="MliC"/>
    <property type="match status" value="1"/>
</dbReference>
<evidence type="ECO:0000256" key="4">
    <source>
        <dbReference type="ARBA" id="ARBA00023288"/>
    </source>
</evidence>
<dbReference type="Gene3D" id="2.40.128.200">
    <property type="match status" value="1"/>
</dbReference>
<name>A0ABQ1IKA4_9PROT</name>
<accession>A0ABQ1IKA4</accession>
<dbReference type="Proteomes" id="UP000603352">
    <property type="component" value="Unassembled WGS sequence"/>
</dbReference>
<comment type="caution">
    <text evidence="6">The sequence shown here is derived from an EMBL/GenBank/DDBJ whole genome shotgun (WGS) entry which is preliminary data.</text>
</comment>
<reference evidence="7" key="1">
    <citation type="journal article" date="2019" name="Int. J. Syst. Evol. Microbiol.">
        <title>The Global Catalogue of Microorganisms (GCM) 10K type strain sequencing project: providing services to taxonomists for standard genome sequencing and annotation.</title>
        <authorList>
            <consortium name="The Broad Institute Genomics Platform"/>
            <consortium name="The Broad Institute Genome Sequencing Center for Infectious Disease"/>
            <person name="Wu L."/>
            <person name="Ma J."/>
        </authorList>
    </citation>
    <scope>NUCLEOTIDE SEQUENCE [LARGE SCALE GENOMIC DNA]</scope>
    <source>
        <strain evidence="7">CGMCC 1.10188</strain>
    </source>
</reference>
<dbReference type="RefSeq" id="WP_188578753.1">
    <property type="nucleotide sequence ID" value="NZ_BMDZ01000031.1"/>
</dbReference>
<keyword evidence="2" id="KW-0472">Membrane</keyword>
<evidence type="ECO:0000256" key="1">
    <source>
        <dbReference type="ARBA" id="ARBA00022729"/>
    </source>
</evidence>
<feature type="domain" description="C-type lysozyme inhibitor" evidence="5">
    <location>
        <begin position="46"/>
        <end position="109"/>
    </location>
</feature>